<feature type="signal peptide" evidence="7">
    <location>
        <begin position="1"/>
        <end position="26"/>
    </location>
</feature>
<protein>
    <recommendedName>
        <fullName evidence="8">PDGLE domain-containing protein</fullName>
    </recommendedName>
</protein>
<sequence length="119" mass="12178">MRKSTWFILSGLIAALLLAGVVSNYASGHPDGLDSVAREGCTFDADDHITGGTCMAQSETDNATKDSPLAGYGLRGIGNDFLSTGLSGVIGVVATFAIGGGVFWLLRAGRSSRSSHQAG</sequence>
<feature type="chain" id="PRO_5045317822" description="PDGLE domain-containing protein" evidence="7">
    <location>
        <begin position="27"/>
        <end position="119"/>
    </location>
</feature>
<dbReference type="Pfam" id="PF13190">
    <property type="entry name" value="PDGLE"/>
    <property type="match status" value="1"/>
</dbReference>
<proteinExistence type="predicted"/>
<comment type="caution">
    <text evidence="9">The sequence shown here is derived from an EMBL/GenBank/DDBJ whole genome shotgun (WGS) entry which is preliminary data.</text>
</comment>
<keyword evidence="5 6" id="KW-0472">Membrane</keyword>
<evidence type="ECO:0000256" key="3">
    <source>
        <dbReference type="ARBA" id="ARBA00022692"/>
    </source>
</evidence>
<keyword evidence="7" id="KW-0732">Signal</keyword>
<evidence type="ECO:0000259" key="8">
    <source>
        <dbReference type="Pfam" id="PF13190"/>
    </source>
</evidence>
<comment type="subcellular location">
    <subcellularLocation>
        <location evidence="1">Cell membrane</location>
    </subcellularLocation>
</comment>
<evidence type="ECO:0000256" key="4">
    <source>
        <dbReference type="ARBA" id="ARBA00022989"/>
    </source>
</evidence>
<evidence type="ECO:0000313" key="10">
    <source>
        <dbReference type="Proteomes" id="UP001501470"/>
    </source>
</evidence>
<organism evidence="9 10">
    <name type="scientific">Dactylosporangium maewongense</name>
    <dbReference type="NCBI Taxonomy" id="634393"/>
    <lineage>
        <taxon>Bacteria</taxon>
        <taxon>Bacillati</taxon>
        <taxon>Actinomycetota</taxon>
        <taxon>Actinomycetes</taxon>
        <taxon>Micromonosporales</taxon>
        <taxon>Micromonosporaceae</taxon>
        <taxon>Dactylosporangium</taxon>
    </lineage>
</organism>
<feature type="transmembrane region" description="Helical" evidence="6">
    <location>
        <begin position="81"/>
        <end position="106"/>
    </location>
</feature>
<feature type="domain" description="PDGLE" evidence="8">
    <location>
        <begin position="6"/>
        <end position="107"/>
    </location>
</feature>
<evidence type="ECO:0000256" key="5">
    <source>
        <dbReference type="ARBA" id="ARBA00023136"/>
    </source>
</evidence>
<evidence type="ECO:0000256" key="6">
    <source>
        <dbReference type="SAM" id="Phobius"/>
    </source>
</evidence>
<keyword evidence="3 6" id="KW-0812">Transmembrane</keyword>
<evidence type="ECO:0000256" key="7">
    <source>
        <dbReference type="SAM" id="SignalP"/>
    </source>
</evidence>
<dbReference type="Proteomes" id="UP001501470">
    <property type="component" value="Unassembled WGS sequence"/>
</dbReference>
<keyword evidence="2" id="KW-1003">Cell membrane</keyword>
<name>A0ABN2ACP1_9ACTN</name>
<evidence type="ECO:0000256" key="1">
    <source>
        <dbReference type="ARBA" id="ARBA00004236"/>
    </source>
</evidence>
<dbReference type="RefSeq" id="WP_344502849.1">
    <property type="nucleotide sequence ID" value="NZ_BAAAQD010000006.1"/>
</dbReference>
<reference evidence="9 10" key="1">
    <citation type="journal article" date="2019" name="Int. J. Syst. Evol. Microbiol.">
        <title>The Global Catalogue of Microorganisms (GCM) 10K type strain sequencing project: providing services to taxonomists for standard genome sequencing and annotation.</title>
        <authorList>
            <consortium name="The Broad Institute Genomics Platform"/>
            <consortium name="The Broad Institute Genome Sequencing Center for Infectious Disease"/>
            <person name="Wu L."/>
            <person name="Ma J."/>
        </authorList>
    </citation>
    <scope>NUCLEOTIDE SEQUENCE [LARGE SCALE GENOMIC DNA]</scope>
    <source>
        <strain evidence="9 10">JCM 15933</strain>
    </source>
</reference>
<evidence type="ECO:0000256" key="2">
    <source>
        <dbReference type="ARBA" id="ARBA00022475"/>
    </source>
</evidence>
<evidence type="ECO:0000313" key="9">
    <source>
        <dbReference type="EMBL" id="GAA1516103.1"/>
    </source>
</evidence>
<dbReference type="EMBL" id="BAAAQD010000006">
    <property type="protein sequence ID" value="GAA1516103.1"/>
    <property type="molecule type" value="Genomic_DNA"/>
</dbReference>
<accession>A0ABN2ACP1</accession>
<gene>
    <name evidence="9" type="ORF">GCM10009827_033520</name>
</gene>
<dbReference type="InterPro" id="IPR025937">
    <property type="entry name" value="PDGLE_dom"/>
</dbReference>
<keyword evidence="4 6" id="KW-1133">Transmembrane helix</keyword>
<keyword evidence="10" id="KW-1185">Reference proteome</keyword>